<keyword evidence="3" id="KW-0808">Transferase</keyword>
<comment type="similarity">
    <text evidence="1">Belongs to the protein kinase superfamily. STE Ser/Thr protein kinase family. STE20 subfamily.</text>
</comment>
<dbReference type="Pfam" id="PF00069">
    <property type="entry name" value="Pkinase"/>
    <property type="match status" value="1"/>
</dbReference>
<accession>A0ABR2J3B2</accession>
<dbReference type="Gene3D" id="1.10.510.10">
    <property type="entry name" value="Transferase(Phosphotransferase) domain 1"/>
    <property type="match status" value="1"/>
</dbReference>
<evidence type="ECO:0000256" key="5">
    <source>
        <dbReference type="ARBA" id="ARBA00022777"/>
    </source>
</evidence>
<keyword evidence="5 10" id="KW-0418">Kinase</keyword>
<dbReference type="GO" id="GO:0016301">
    <property type="term" value="F:kinase activity"/>
    <property type="evidence" value="ECO:0007669"/>
    <property type="project" value="UniProtKB-KW"/>
</dbReference>
<dbReference type="PROSITE" id="PS50011">
    <property type="entry name" value="PROTEIN_KINASE_DOM"/>
    <property type="match status" value="1"/>
</dbReference>
<keyword evidence="6" id="KW-0067">ATP-binding</keyword>
<dbReference type="SUPFAM" id="SSF56112">
    <property type="entry name" value="Protein kinase-like (PK-like)"/>
    <property type="match status" value="1"/>
</dbReference>
<evidence type="ECO:0000256" key="6">
    <source>
        <dbReference type="ARBA" id="ARBA00022840"/>
    </source>
</evidence>
<comment type="caution">
    <text evidence="10">The sequence shown here is derived from an EMBL/GenBank/DDBJ whole genome shotgun (WGS) entry which is preliminary data.</text>
</comment>
<evidence type="ECO:0000256" key="3">
    <source>
        <dbReference type="ARBA" id="ARBA00022679"/>
    </source>
</evidence>
<gene>
    <name evidence="10" type="ORF">M9Y10_007873</name>
</gene>
<comment type="catalytic activity">
    <reaction evidence="8">
        <text>L-seryl-[protein] + ATP = O-phospho-L-seryl-[protein] + ADP + H(+)</text>
        <dbReference type="Rhea" id="RHEA:17989"/>
        <dbReference type="Rhea" id="RHEA-COMP:9863"/>
        <dbReference type="Rhea" id="RHEA-COMP:11604"/>
        <dbReference type="ChEBI" id="CHEBI:15378"/>
        <dbReference type="ChEBI" id="CHEBI:29999"/>
        <dbReference type="ChEBI" id="CHEBI:30616"/>
        <dbReference type="ChEBI" id="CHEBI:83421"/>
        <dbReference type="ChEBI" id="CHEBI:456216"/>
        <dbReference type="EC" id="2.7.11.1"/>
    </reaction>
</comment>
<evidence type="ECO:0000256" key="8">
    <source>
        <dbReference type="ARBA" id="ARBA00048679"/>
    </source>
</evidence>
<evidence type="ECO:0000256" key="2">
    <source>
        <dbReference type="ARBA" id="ARBA00022527"/>
    </source>
</evidence>
<dbReference type="InterPro" id="IPR011009">
    <property type="entry name" value="Kinase-like_dom_sf"/>
</dbReference>
<feature type="domain" description="Protein kinase" evidence="9">
    <location>
        <begin position="1"/>
        <end position="99"/>
    </location>
</feature>
<evidence type="ECO:0000256" key="1">
    <source>
        <dbReference type="ARBA" id="ARBA00008874"/>
    </source>
</evidence>
<dbReference type="InterPro" id="IPR000719">
    <property type="entry name" value="Prot_kinase_dom"/>
</dbReference>
<dbReference type="PANTHER" id="PTHR48012:SF10">
    <property type="entry name" value="FI20177P1"/>
    <property type="match status" value="1"/>
</dbReference>
<dbReference type="PANTHER" id="PTHR48012">
    <property type="entry name" value="STERILE20-LIKE KINASE, ISOFORM B-RELATED"/>
    <property type="match status" value="1"/>
</dbReference>
<organism evidence="10 11">
    <name type="scientific">Tritrichomonas musculus</name>
    <dbReference type="NCBI Taxonomy" id="1915356"/>
    <lineage>
        <taxon>Eukaryota</taxon>
        <taxon>Metamonada</taxon>
        <taxon>Parabasalia</taxon>
        <taxon>Tritrichomonadida</taxon>
        <taxon>Tritrichomonadidae</taxon>
        <taxon>Tritrichomonas</taxon>
    </lineage>
</organism>
<dbReference type="InterPro" id="IPR050629">
    <property type="entry name" value="STE20/SPS1-PAK"/>
</dbReference>
<evidence type="ECO:0000313" key="11">
    <source>
        <dbReference type="Proteomes" id="UP001470230"/>
    </source>
</evidence>
<evidence type="ECO:0000313" key="10">
    <source>
        <dbReference type="EMBL" id="KAK8872114.1"/>
    </source>
</evidence>
<keyword evidence="11" id="KW-1185">Reference proteome</keyword>
<dbReference type="Proteomes" id="UP001470230">
    <property type="component" value="Unassembled WGS sequence"/>
</dbReference>
<reference evidence="10 11" key="1">
    <citation type="submission" date="2024-04" db="EMBL/GenBank/DDBJ databases">
        <title>Tritrichomonas musculus Genome.</title>
        <authorList>
            <person name="Alves-Ferreira E."/>
            <person name="Grigg M."/>
            <person name="Lorenzi H."/>
            <person name="Galac M."/>
        </authorList>
    </citation>
    <scope>NUCLEOTIDE SEQUENCE [LARGE SCALE GENOMIC DNA]</scope>
    <source>
        <strain evidence="10 11">EAF2021</strain>
    </source>
</reference>
<evidence type="ECO:0000259" key="9">
    <source>
        <dbReference type="PROSITE" id="PS50011"/>
    </source>
</evidence>
<comment type="catalytic activity">
    <reaction evidence="7">
        <text>L-threonyl-[protein] + ATP = O-phospho-L-threonyl-[protein] + ADP + H(+)</text>
        <dbReference type="Rhea" id="RHEA:46608"/>
        <dbReference type="Rhea" id="RHEA-COMP:11060"/>
        <dbReference type="Rhea" id="RHEA-COMP:11605"/>
        <dbReference type="ChEBI" id="CHEBI:15378"/>
        <dbReference type="ChEBI" id="CHEBI:30013"/>
        <dbReference type="ChEBI" id="CHEBI:30616"/>
        <dbReference type="ChEBI" id="CHEBI:61977"/>
        <dbReference type="ChEBI" id="CHEBI:456216"/>
        <dbReference type="EC" id="2.7.11.1"/>
    </reaction>
</comment>
<sequence>MGEGTFGEVYKVKDKTNKQIHAAIILFKHFEDNLDEEKPDLFRELNILSKINHPSIMKFIGFSSINFLNEQKPVIITELVNNGLLFDIINLERKSLIDF</sequence>
<dbReference type="EMBL" id="JAPFFF010000013">
    <property type="protein sequence ID" value="KAK8872114.1"/>
    <property type="molecule type" value="Genomic_DNA"/>
</dbReference>
<name>A0ABR2J3B2_9EUKA</name>
<keyword evidence="2" id="KW-0723">Serine/threonine-protein kinase</keyword>
<evidence type="ECO:0000256" key="4">
    <source>
        <dbReference type="ARBA" id="ARBA00022741"/>
    </source>
</evidence>
<keyword evidence="4" id="KW-0547">Nucleotide-binding</keyword>
<evidence type="ECO:0000256" key="7">
    <source>
        <dbReference type="ARBA" id="ARBA00047899"/>
    </source>
</evidence>
<protein>
    <submittedName>
        <fullName evidence="10">Protein serine/threonine kinase activity protein</fullName>
    </submittedName>
</protein>
<proteinExistence type="inferred from homology"/>